<gene>
    <name evidence="1" type="ORF">NCTC10839_00481</name>
</gene>
<dbReference type="AlphaFoldDB" id="A0A2X4RJB7"/>
<dbReference type="EMBL" id="LS483458">
    <property type="protein sequence ID" value="SQH96620.1"/>
    <property type="molecule type" value="Genomic_DNA"/>
</dbReference>
<name>A0A2X4RJB7_HAEHA</name>
<dbReference type="RefSeq" id="WP_111696188.1">
    <property type="nucleotide sequence ID" value="NZ_LS483458.1"/>
</dbReference>
<evidence type="ECO:0000313" key="2">
    <source>
        <dbReference type="Proteomes" id="UP000248808"/>
    </source>
</evidence>
<sequence length="340" mass="40848">MSKTVLLNKNCIYRYNNFIYVGKFKDKPLYMGIDKLSFISYIDNEIEYKNICDRFNFLRKETSSDYKIENVKDKHYKYSMKIIELNNPEFYIVISYLFLSDKDIYGIRFELSPQYGNVDSIYNFVKWLIDCIGKSIVNKLLSKSRITRIDITVDIYGNSFISNYYFSIPKSRKGIRFIHNKDDCKNNYSVGSKRSEFYLLVYEKAKLYEDVKVEHDDIISVQENDIDKRITRLELRIKPKEFFSLLSISNLKNPFNKVDIYSKKYVKSRFRDFLPFLEQEKSLPRAIDCYLDTVNGSSKYWRYKINETMEYCKSKYILDIDWGKWQDITRIIEPFIHPLE</sequence>
<organism evidence="1 2">
    <name type="scientific">Haemophilus haemolyticus</name>
    <dbReference type="NCBI Taxonomy" id="726"/>
    <lineage>
        <taxon>Bacteria</taxon>
        <taxon>Pseudomonadati</taxon>
        <taxon>Pseudomonadota</taxon>
        <taxon>Gammaproteobacteria</taxon>
        <taxon>Pasteurellales</taxon>
        <taxon>Pasteurellaceae</taxon>
        <taxon>Haemophilus</taxon>
    </lineage>
</organism>
<proteinExistence type="predicted"/>
<evidence type="ECO:0000313" key="1">
    <source>
        <dbReference type="EMBL" id="SQH96620.1"/>
    </source>
</evidence>
<protein>
    <submittedName>
        <fullName evidence="1">Replication initiation factor</fullName>
    </submittedName>
</protein>
<dbReference type="KEGG" id="hhz:NCTC10839_00481"/>
<dbReference type="GO" id="GO:0003743">
    <property type="term" value="F:translation initiation factor activity"/>
    <property type="evidence" value="ECO:0007669"/>
    <property type="project" value="UniProtKB-KW"/>
</dbReference>
<dbReference type="GeneID" id="56957077"/>
<dbReference type="Proteomes" id="UP000248808">
    <property type="component" value="Chromosome 1"/>
</dbReference>
<reference evidence="1 2" key="1">
    <citation type="submission" date="2018-06" db="EMBL/GenBank/DDBJ databases">
        <authorList>
            <consortium name="Pathogen Informatics"/>
            <person name="Doyle S."/>
        </authorList>
    </citation>
    <scope>NUCLEOTIDE SEQUENCE [LARGE SCALE GENOMIC DNA]</scope>
    <source>
        <strain evidence="1 2">NCTC10839</strain>
    </source>
</reference>
<keyword evidence="1" id="KW-0648">Protein biosynthesis</keyword>
<accession>A0A2X4RJB7</accession>
<keyword evidence="1" id="KW-0396">Initiation factor</keyword>